<evidence type="ECO:0000313" key="3">
    <source>
        <dbReference type="Proteomes" id="UP000324738"/>
    </source>
</evidence>
<feature type="domain" description="SsuA/THI5-like" evidence="1">
    <location>
        <begin position="88"/>
        <end position="268"/>
    </location>
</feature>
<dbReference type="SUPFAM" id="SSF53850">
    <property type="entry name" value="Periplasmic binding protein-like II"/>
    <property type="match status" value="1"/>
</dbReference>
<dbReference type="PANTHER" id="PTHR30024:SF21">
    <property type="entry name" value="ABC TRANSPORTER SUBSTRATE-BINDING PROTEIN"/>
    <property type="match status" value="1"/>
</dbReference>
<evidence type="ECO:0000313" key="2">
    <source>
        <dbReference type="EMBL" id="KAA0971112.1"/>
    </source>
</evidence>
<keyword evidence="3" id="KW-1185">Reference proteome</keyword>
<accession>A0A5B0DYM4</accession>
<dbReference type="Pfam" id="PF09084">
    <property type="entry name" value="NMT1"/>
    <property type="match status" value="1"/>
</dbReference>
<proteinExistence type="predicted"/>
<dbReference type="PANTHER" id="PTHR30024">
    <property type="entry name" value="ALIPHATIC SULFONATES-BINDING PROTEIN-RELATED"/>
    <property type="match status" value="1"/>
</dbReference>
<dbReference type="AlphaFoldDB" id="A0A5B0DYM4"/>
<dbReference type="Gene3D" id="3.40.190.10">
    <property type="entry name" value="Periplasmic binding protein-like II"/>
    <property type="match status" value="2"/>
</dbReference>
<dbReference type="Proteomes" id="UP000324738">
    <property type="component" value="Unassembled WGS sequence"/>
</dbReference>
<gene>
    <name evidence="2" type="ORF">FPY71_11755</name>
</gene>
<protein>
    <submittedName>
        <fullName evidence="2">Nitrate ABC transporter substrate-binding protein</fullName>
    </submittedName>
</protein>
<name>A0A5B0DYM4_9HYPH</name>
<organism evidence="2 3">
    <name type="scientific">Aureimonas fodinaquatilis</name>
    <dbReference type="NCBI Taxonomy" id="2565783"/>
    <lineage>
        <taxon>Bacteria</taxon>
        <taxon>Pseudomonadati</taxon>
        <taxon>Pseudomonadota</taxon>
        <taxon>Alphaproteobacteria</taxon>
        <taxon>Hyphomicrobiales</taxon>
        <taxon>Aurantimonadaceae</taxon>
        <taxon>Aureimonas</taxon>
    </lineage>
</organism>
<comment type="caution">
    <text evidence="2">The sequence shown here is derived from an EMBL/GenBank/DDBJ whole genome shotgun (WGS) entry which is preliminary data.</text>
</comment>
<sequence>MSMDLIDIVGSLFRSRNMTTRSPSRRLILKGALAAAALATLHRPSHADNALPDVIRLAGPGAGYGKNYGLQGLGLVRAKESLEKEFAGENVRIEWDFPTKAGPAINEGLAAGQIDFAAYGGLPNIIGRSRGLKTKILSSYGAGHMYLVVRKGAGIETIEDLRGKKIGLNRGSIGQLTLSNLLATHGLKESDVELFDITNPDQITGLTTGNLDFGWGGSNFLKLVKDGVADLLYSSKNEISPVSTFGSFLVTEEFAAAYPEATQRVLRVFIEESAWGSNEENREEVLDLWTLSGQSRTVMEEEFEGVNLQTQFSPVIDELYLAQLEAGIAFSLENKFIRSPIDLDEWVDRQPLDTVLQELNLTNFWPVRDATGAPVKA</sequence>
<dbReference type="InterPro" id="IPR015168">
    <property type="entry name" value="SsuA/THI5"/>
</dbReference>
<reference evidence="2 3" key="1">
    <citation type="submission" date="2019-08" db="EMBL/GenBank/DDBJ databases">
        <title>Aureimonas fodiniaquatilis sp. nov., isolated from a coal mine wastewater.</title>
        <authorList>
            <person name="Kim W."/>
        </authorList>
    </citation>
    <scope>NUCLEOTIDE SEQUENCE [LARGE SCALE GENOMIC DNA]</scope>
    <source>
        <strain evidence="2 3">CAU 1482</strain>
    </source>
</reference>
<evidence type="ECO:0000259" key="1">
    <source>
        <dbReference type="Pfam" id="PF09084"/>
    </source>
</evidence>
<dbReference type="EMBL" id="VTWH01000002">
    <property type="protein sequence ID" value="KAA0971112.1"/>
    <property type="molecule type" value="Genomic_DNA"/>
</dbReference>